<dbReference type="SUPFAM" id="SSF52047">
    <property type="entry name" value="RNI-like"/>
    <property type="match status" value="1"/>
</dbReference>
<protein>
    <recommendedName>
        <fullName evidence="8">F-box/LRR-repeat protein 15</fullName>
    </recommendedName>
</protein>
<evidence type="ECO:0000256" key="8">
    <source>
        <dbReference type="ARBA" id="ARBA00040698"/>
    </source>
</evidence>
<keyword evidence="13" id="KW-1185">Reference proteome</keyword>
<gene>
    <name evidence="12" type="ORF">WMY93_010340</name>
</gene>
<evidence type="ECO:0000313" key="12">
    <source>
        <dbReference type="EMBL" id="KAK7919056.1"/>
    </source>
</evidence>
<comment type="function">
    <text evidence="9">Substrate recognition component of a SCF (SKP1-CUL1-F-box protein) E3 ubiquitin-protein ligase complex which mediates the ubiquitination and subsequent proteasomal degradation of target proteins. Acts as a positive regulator of the BMP signaling pathway. Required for dorsal/ventral pattern formation.</text>
</comment>
<comment type="pathway">
    <text evidence="2">Protein modification; protein ubiquitination.</text>
</comment>
<keyword evidence="4" id="KW-0433">Leucine-rich repeat</keyword>
<dbReference type="Proteomes" id="UP001460270">
    <property type="component" value="Unassembled WGS sequence"/>
</dbReference>
<dbReference type="InterPro" id="IPR050648">
    <property type="entry name" value="F-box_LRR-repeat"/>
</dbReference>
<comment type="caution">
    <text evidence="12">The sequence shown here is derived from an EMBL/GenBank/DDBJ whole genome shotgun (WGS) entry which is preliminary data.</text>
</comment>
<feature type="domain" description="F-box/LRR-repeat protein 15-like leucin rich repeat" evidence="11">
    <location>
        <begin position="71"/>
        <end position="261"/>
    </location>
</feature>
<sequence length="323" mass="35895">MDKEASKGECHLLDLPWEDVLVPRVLSLVPLQTLVQLQRVSKQFHSLIQLYLANCRNFQLSTLGPSVPREAFCSMLKDNKVLQSLSLHSCSDWLTDSELLPVVGQNQQLQRVDLRACTCLTRRSLVALSLTCTHLSHLGLAHCEWVDSLSLRSLADHCPGLRSVDLTACRQLKDEAICYLAKKCVRLRCVSLAVNANVTNEAVEALAKSCRELESLDLTGCLRVNDHSIRTLTEYCPRLLSLKVNHCHNVSEQSLEPLRSRGVQMDVEPPLQRALVLLQDVLGVRPLHQPADMNRAGNTAFSSTASAAPLGHRLDTVLTFPLK</sequence>
<dbReference type="InterPro" id="IPR006553">
    <property type="entry name" value="Leu-rich_rpt_Cys-con_subtyp"/>
</dbReference>
<dbReference type="SUPFAM" id="SSF81383">
    <property type="entry name" value="F-box domain"/>
    <property type="match status" value="1"/>
</dbReference>
<comment type="subunit">
    <text evidence="10">Part of the SCF (SKP1-CUL1-F-box) E3 ubiquitin-protein ligase complex SCF(FBXL15).</text>
</comment>
<dbReference type="PANTHER" id="PTHR13382">
    <property type="entry name" value="MITOCHONDRIAL ATP SYNTHASE COUPLING FACTOR B"/>
    <property type="match status" value="1"/>
</dbReference>
<comment type="subcellular location">
    <subcellularLocation>
        <location evidence="1">Cytoplasm</location>
    </subcellularLocation>
</comment>
<evidence type="ECO:0000313" key="13">
    <source>
        <dbReference type="Proteomes" id="UP001460270"/>
    </source>
</evidence>
<evidence type="ECO:0000256" key="5">
    <source>
        <dbReference type="ARBA" id="ARBA00022737"/>
    </source>
</evidence>
<evidence type="ECO:0000256" key="6">
    <source>
        <dbReference type="ARBA" id="ARBA00022786"/>
    </source>
</evidence>
<evidence type="ECO:0000256" key="7">
    <source>
        <dbReference type="ARBA" id="ARBA00038495"/>
    </source>
</evidence>
<accession>A0AAW0PAF4</accession>
<comment type="similarity">
    <text evidence="7">Belongs to the FBXL15 family.</text>
</comment>
<dbReference type="FunFam" id="3.80.10.10:FF:000113">
    <property type="entry name" value="F-box/LRR-repeat protein 15 isoform X1"/>
    <property type="match status" value="1"/>
</dbReference>
<dbReference type="Gene3D" id="3.80.10.10">
    <property type="entry name" value="Ribonuclease Inhibitor"/>
    <property type="match status" value="1"/>
</dbReference>
<evidence type="ECO:0000259" key="11">
    <source>
        <dbReference type="Pfam" id="PF25372"/>
    </source>
</evidence>
<dbReference type="InterPro" id="IPR057207">
    <property type="entry name" value="FBXL15_LRR"/>
</dbReference>
<evidence type="ECO:0000256" key="10">
    <source>
        <dbReference type="ARBA" id="ARBA00063968"/>
    </source>
</evidence>
<dbReference type="AlphaFoldDB" id="A0AAW0PAF4"/>
<dbReference type="PANTHER" id="PTHR13382:SF7">
    <property type="entry name" value="LEUCINE-RICH REPEAT-CONTAINING PROTEIN"/>
    <property type="match status" value="1"/>
</dbReference>
<dbReference type="InterPro" id="IPR036047">
    <property type="entry name" value="F-box-like_dom_sf"/>
</dbReference>
<dbReference type="Pfam" id="PF25372">
    <property type="entry name" value="DUF7885"/>
    <property type="match status" value="1"/>
</dbReference>
<keyword evidence="3" id="KW-0963">Cytoplasm</keyword>
<dbReference type="SMART" id="SM00367">
    <property type="entry name" value="LRR_CC"/>
    <property type="match status" value="6"/>
</dbReference>
<dbReference type="CDD" id="cd22126">
    <property type="entry name" value="F-box_FBXL15"/>
    <property type="match status" value="1"/>
</dbReference>
<evidence type="ECO:0000256" key="2">
    <source>
        <dbReference type="ARBA" id="ARBA00004906"/>
    </source>
</evidence>
<evidence type="ECO:0000256" key="4">
    <source>
        <dbReference type="ARBA" id="ARBA00022614"/>
    </source>
</evidence>
<keyword evidence="5" id="KW-0677">Repeat</keyword>
<dbReference type="GO" id="GO:0005737">
    <property type="term" value="C:cytoplasm"/>
    <property type="evidence" value="ECO:0007669"/>
    <property type="project" value="UniProtKB-SubCell"/>
</dbReference>
<dbReference type="EMBL" id="JBBPFD010000007">
    <property type="protein sequence ID" value="KAK7919056.1"/>
    <property type="molecule type" value="Genomic_DNA"/>
</dbReference>
<reference evidence="13" key="1">
    <citation type="submission" date="2024-04" db="EMBL/GenBank/DDBJ databases">
        <title>Salinicola lusitanus LLJ914,a marine bacterium isolated from the Okinawa Trough.</title>
        <authorList>
            <person name="Li J."/>
        </authorList>
    </citation>
    <scope>NUCLEOTIDE SEQUENCE [LARGE SCALE GENOMIC DNA]</scope>
</reference>
<evidence type="ECO:0000256" key="1">
    <source>
        <dbReference type="ARBA" id="ARBA00004496"/>
    </source>
</evidence>
<evidence type="ECO:0000256" key="3">
    <source>
        <dbReference type="ARBA" id="ARBA00022490"/>
    </source>
</evidence>
<proteinExistence type="inferred from homology"/>
<organism evidence="12 13">
    <name type="scientific">Mugilogobius chulae</name>
    <name type="common">yellowstripe goby</name>
    <dbReference type="NCBI Taxonomy" id="88201"/>
    <lineage>
        <taxon>Eukaryota</taxon>
        <taxon>Metazoa</taxon>
        <taxon>Chordata</taxon>
        <taxon>Craniata</taxon>
        <taxon>Vertebrata</taxon>
        <taxon>Euteleostomi</taxon>
        <taxon>Actinopterygii</taxon>
        <taxon>Neopterygii</taxon>
        <taxon>Teleostei</taxon>
        <taxon>Neoteleostei</taxon>
        <taxon>Acanthomorphata</taxon>
        <taxon>Gobiaria</taxon>
        <taxon>Gobiiformes</taxon>
        <taxon>Gobioidei</taxon>
        <taxon>Gobiidae</taxon>
        <taxon>Gobionellinae</taxon>
        <taxon>Mugilogobius</taxon>
    </lineage>
</organism>
<dbReference type="InterPro" id="IPR032675">
    <property type="entry name" value="LRR_dom_sf"/>
</dbReference>
<keyword evidence="6" id="KW-0833">Ubl conjugation pathway</keyword>
<name>A0AAW0PAF4_9GOBI</name>
<evidence type="ECO:0000256" key="9">
    <source>
        <dbReference type="ARBA" id="ARBA00059395"/>
    </source>
</evidence>